<dbReference type="Proteomes" id="UP000030653">
    <property type="component" value="Unassembled WGS sequence"/>
</dbReference>
<gene>
    <name evidence="1" type="ORF">DACRYDRAFT_106459</name>
</gene>
<reference evidence="1 2" key="1">
    <citation type="journal article" date="2012" name="Science">
        <title>The Paleozoic origin of enzymatic lignin decomposition reconstructed from 31 fungal genomes.</title>
        <authorList>
            <person name="Floudas D."/>
            <person name="Binder M."/>
            <person name="Riley R."/>
            <person name="Barry K."/>
            <person name="Blanchette R.A."/>
            <person name="Henrissat B."/>
            <person name="Martinez A.T."/>
            <person name="Otillar R."/>
            <person name="Spatafora J.W."/>
            <person name="Yadav J.S."/>
            <person name="Aerts A."/>
            <person name="Benoit I."/>
            <person name="Boyd A."/>
            <person name="Carlson A."/>
            <person name="Copeland A."/>
            <person name="Coutinho P.M."/>
            <person name="de Vries R.P."/>
            <person name="Ferreira P."/>
            <person name="Findley K."/>
            <person name="Foster B."/>
            <person name="Gaskell J."/>
            <person name="Glotzer D."/>
            <person name="Gorecki P."/>
            <person name="Heitman J."/>
            <person name="Hesse C."/>
            <person name="Hori C."/>
            <person name="Igarashi K."/>
            <person name="Jurgens J.A."/>
            <person name="Kallen N."/>
            <person name="Kersten P."/>
            <person name="Kohler A."/>
            <person name="Kuees U."/>
            <person name="Kumar T.K.A."/>
            <person name="Kuo A."/>
            <person name="LaButti K."/>
            <person name="Larrondo L.F."/>
            <person name="Lindquist E."/>
            <person name="Ling A."/>
            <person name="Lombard V."/>
            <person name="Lucas S."/>
            <person name="Lundell T."/>
            <person name="Martin R."/>
            <person name="McLaughlin D.J."/>
            <person name="Morgenstern I."/>
            <person name="Morin E."/>
            <person name="Murat C."/>
            <person name="Nagy L.G."/>
            <person name="Nolan M."/>
            <person name="Ohm R.A."/>
            <person name="Patyshakuliyeva A."/>
            <person name="Rokas A."/>
            <person name="Ruiz-Duenas F.J."/>
            <person name="Sabat G."/>
            <person name="Salamov A."/>
            <person name="Samejima M."/>
            <person name="Schmutz J."/>
            <person name="Slot J.C."/>
            <person name="St John F."/>
            <person name="Stenlid J."/>
            <person name="Sun H."/>
            <person name="Sun S."/>
            <person name="Syed K."/>
            <person name="Tsang A."/>
            <person name="Wiebenga A."/>
            <person name="Young D."/>
            <person name="Pisabarro A."/>
            <person name="Eastwood D.C."/>
            <person name="Martin F."/>
            <person name="Cullen D."/>
            <person name="Grigoriev I.V."/>
            <person name="Hibbett D.S."/>
        </authorList>
    </citation>
    <scope>NUCLEOTIDE SEQUENCE [LARGE SCALE GENOMIC DNA]</scope>
    <source>
        <strain evidence="1 2">DJM-731 SS1</strain>
    </source>
</reference>
<organism evidence="1 2">
    <name type="scientific">Dacryopinax primogenitus (strain DJM 731)</name>
    <name type="common">Brown rot fungus</name>
    <dbReference type="NCBI Taxonomy" id="1858805"/>
    <lineage>
        <taxon>Eukaryota</taxon>
        <taxon>Fungi</taxon>
        <taxon>Dikarya</taxon>
        <taxon>Basidiomycota</taxon>
        <taxon>Agaricomycotina</taxon>
        <taxon>Dacrymycetes</taxon>
        <taxon>Dacrymycetales</taxon>
        <taxon>Dacrymycetaceae</taxon>
        <taxon>Dacryopinax</taxon>
    </lineage>
</organism>
<accession>M5GB86</accession>
<keyword evidence="2" id="KW-1185">Reference proteome</keyword>
<protein>
    <recommendedName>
        <fullName evidence="3">CxC1-like cysteine cluster associated with KDZ transposases domain-containing protein</fullName>
    </recommendedName>
</protein>
<dbReference type="OrthoDB" id="2665372at2759"/>
<dbReference type="EMBL" id="JH795860">
    <property type="protein sequence ID" value="EJU03297.1"/>
    <property type="molecule type" value="Genomic_DNA"/>
</dbReference>
<dbReference type="RefSeq" id="XP_040630191.1">
    <property type="nucleotide sequence ID" value="XM_040768272.1"/>
</dbReference>
<name>M5GB86_DACPD</name>
<evidence type="ECO:0000313" key="2">
    <source>
        <dbReference type="Proteomes" id="UP000030653"/>
    </source>
</evidence>
<dbReference type="HOGENOM" id="CLU_013084_3_3_1"/>
<evidence type="ECO:0008006" key="3">
    <source>
        <dbReference type="Google" id="ProtNLM"/>
    </source>
</evidence>
<dbReference type="GeneID" id="63683334"/>
<sequence length="165" mass="18694">MDTWRQPQADPDLHGQPYKPHLRQQLSQAYDAYALIILELEKNVQQALGHDTPDWCLHNACPACDYQLEGEPDLGHLKLVLLDSNNLSKWFGHAGHQDLCQFKSNYILSTSFVDQYEKAQGHHGKQNSVKSQPMDEPNNLSKCNCTEKWKTSNCQGTSSLLGQET</sequence>
<proteinExistence type="predicted"/>
<evidence type="ECO:0000313" key="1">
    <source>
        <dbReference type="EMBL" id="EJU03297.1"/>
    </source>
</evidence>
<dbReference type="AlphaFoldDB" id="M5GB86"/>